<dbReference type="Pfam" id="PF00270">
    <property type="entry name" value="DEAD"/>
    <property type="match status" value="1"/>
</dbReference>
<dbReference type="InterPro" id="IPR011545">
    <property type="entry name" value="DEAD/DEAH_box_helicase_dom"/>
</dbReference>
<organism evidence="5 6">
    <name type="scientific">Brachionus calyciflorus</name>
    <dbReference type="NCBI Taxonomy" id="104777"/>
    <lineage>
        <taxon>Eukaryota</taxon>
        <taxon>Metazoa</taxon>
        <taxon>Spiralia</taxon>
        <taxon>Gnathifera</taxon>
        <taxon>Rotifera</taxon>
        <taxon>Eurotatoria</taxon>
        <taxon>Monogononta</taxon>
        <taxon>Pseudotrocha</taxon>
        <taxon>Ploima</taxon>
        <taxon>Brachionidae</taxon>
        <taxon>Brachionus</taxon>
    </lineage>
</organism>
<dbReference type="InterPro" id="IPR027417">
    <property type="entry name" value="P-loop_NTPase"/>
</dbReference>
<name>A0A813RBK3_9BILA</name>
<keyword evidence="6" id="KW-1185">Reference proteome</keyword>
<proteinExistence type="predicted"/>
<evidence type="ECO:0000256" key="1">
    <source>
        <dbReference type="ARBA" id="ARBA00022801"/>
    </source>
</evidence>
<dbReference type="SUPFAM" id="SSF52540">
    <property type="entry name" value="P-loop containing nucleoside triphosphate hydrolases"/>
    <property type="match status" value="2"/>
</dbReference>
<protein>
    <recommendedName>
        <fullName evidence="4">Helicase ATP-binding domain-containing protein</fullName>
    </recommendedName>
</protein>
<keyword evidence="1" id="KW-0378">Hydrolase</keyword>
<dbReference type="PROSITE" id="PS51192">
    <property type="entry name" value="HELICASE_ATP_BIND_1"/>
    <property type="match status" value="1"/>
</dbReference>
<dbReference type="Proteomes" id="UP000663879">
    <property type="component" value="Unassembled WGS sequence"/>
</dbReference>
<dbReference type="SMART" id="SM00487">
    <property type="entry name" value="DEXDc"/>
    <property type="match status" value="1"/>
</dbReference>
<evidence type="ECO:0000259" key="4">
    <source>
        <dbReference type="PROSITE" id="PS51192"/>
    </source>
</evidence>
<feature type="compositionally biased region" description="Acidic residues" evidence="3">
    <location>
        <begin position="473"/>
        <end position="497"/>
    </location>
</feature>
<feature type="region of interest" description="Disordered" evidence="3">
    <location>
        <begin position="446"/>
        <end position="497"/>
    </location>
</feature>
<dbReference type="GO" id="GO:0003676">
    <property type="term" value="F:nucleic acid binding"/>
    <property type="evidence" value="ECO:0007669"/>
    <property type="project" value="InterPro"/>
</dbReference>
<keyword evidence="2" id="KW-0067">ATP-binding</keyword>
<keyword evidence="2" id="KW-0347">Helicase</keyword>
<reference evidence="5" key="1">
    <citation type="submission" date="2021-02" db="EMBL/GenBank/DDBJ databases">
        <authorList>
            <person name="Nowell W R."/>
        </authorList>
    </citation>
    <scope>NUCLEOTIDE SEQUENCE</scope>
    <source>
        <strain evidence="5">Ploen Becks lab</strain>
    </source>
</reference>
<comment type="caution">
    <text evidence="5">The sequence shown here is derived from an EMBL/GenBank/DDBJ whole genome shotgun (WGS) entry which is preliminary data.</text>
</comment>
<gene>
    <name evidence="5" type="ORF">OXX778_LOCUS5339</name>
</gene>
<dbReference type="OrthoDB" id="4088766at2759"/>
<dbReference type="PANTHER" id="PTHR47958">
    <property type="entry name" value="ATP-DEPENDENT RNA HELICASE DBP3"/>
    <property type="match status" value="1"/>
</dbReference>
<feature type="domain" description="Helicase ATP-binding" evidence="4">
    <location>
        <begin position="70"/>
        <end position="247"/>
    </location>
</feature>
<dbReference type="Gene3D" id="3.40.50.300">
    <property type="entry name" value="P-loop containing nucleotide triphosphate hydrolases"/>
    <property type="match status" value="2"/>
</dbReference>
<dbReference type="GO" id="GO:0004386">
    <property type="term" value="F:helicase activity"/>
    <property type="evidence" value="ECO:0007669"/>
    <property type="project" value="UniProtKB-KW"/>
</dbReference>
<keyword evidence="2" id="KW-0547">Nucleotide-binding</keyword>
<dbReference type="InterPro" id="IPR014001">
    <property type="entry name" value="Helicase_ATP-bd"/>
</dbReference>
<dbReference type="GO" id="GO:0016787">
    <property type="term" value="F:hydrolase activity"/>
    <property type="evidence" value="ECO:0007669"/>
    <property type="project" value="UniProtKB-KW"/>
</dbReference>
<evidence type="ECO:0000256" key="3">
    <source>
        <dbReference type="SAM" id="MobiDB-lite"/>
    </source>
</evidence>
<sequence length="497" mass="57663">MYVEHDEVKKRKWFDTEKFLDIHQVKLTGFRCPRPLFKFEHANLPEYISELFANEDKSYPNPTALQCLCWPILLSGRDLIAVSNTGYGKHYAYAFPLLVHIKNQQAYLDKKGPCALILTPYQPAKDDILSALGPYLESSQIKPVCVYESEDKNIQIENLKNSYDLLIANPTRLLEIINENHSLVNLTNVNFLIVDEYIQFRKTQTMDFVKDVVEYLRTDRQTAVFSRLVPSGIQRQGDEFVKNCIFFEMHHDKESANDEIKQIVELCDKHLKASRLVELVDRLTAEKDCKILIYAKDKEKCLNLNFELKRQLDLEILDFRKEENVFVSTPNAIMTTFKNIGLEISIPDLNYIINVDFPPNLQTYMDRLRKGVVHYTLFSREDAKHAERLIYSLKQARQEYDSNLSIMSKAWLECGRDLRFMPMIQDLQKGLSKPLQEMILSSGDEEQITGANRGGDVYGYGINRSGLKRTDSQAEDMMDDEDEEEEDEDDEDEDIGN</sequence>
<dbReference type="EMBL" id="CAJNOC010000576">
    <property type="protein sequence ID" value="CAF0778689.1"/>
    <property type="molecule type" value="Genomic_DNA"/>
</dbReference>
<evidence type="ECO:0000313" key="6">
    <source>
        <dbReference type="Proteomes" id="UP000663879"/>
    </source>
</evidence>
<evidence type="ECO:0000256" key="2">
    <source>
        <dbReference type="ARBA" id="ARBA00022806"/>
    </source>
</evidence>
<evidence type="ECO:0000313" key="5">
    <source>
        <dbReference type="EMBL" id="CAF0778689.1"/>
    </source>
</evidence>
<dbReference type="GO" id="GO:0005524">
    <property type="term" value="F:ATP binding"/>
    <property type="evidence" value="ECO:0007669"/>
    <property type="project" value="InterPro"/>
</dbReference>
<dbReference type="AlphaFoldDB" id="A0A813RBK3"/>
<accession>A0A813RBK3</accession>